<gene>
    <name evidence="2" type="ORF">NC998_15170</name>
</gene>
<keyword evidence="1" id="KW-0472">Membrane</keyword>
<comment type="caution">
    <text evidence="2">The sequence shown here is derived from an EMBL/GenBank/DDBJ whole genome shotgun (WGS) entry which is preliminary data.</text>
</comment>
<feature type="transmembrane region" description="Helical" evidence="1">
    <location>
        <begin position="20"/>
        <end position="43"/>
    </location>
</feature>
<evidence type="ECO:0000313" key="2">
    <source>
        <dbReference type="EMBL" id="MEP0818439.1"/>
    </source>
</evidence>
<dbReference type="InterPro" id="IPR045589">
    <property type="entry name" value="DUF6464"/>
</dbReference>
<dbReference type="EMBL" id="JAMPKM010000009">
    <property type="protein sequence ID" value="MEP0818439.1"/>
    <property type="molecule type" value="Genomic_DNA"/>
</dbReference>
<keyword evidence="1" id="KW-1133">Transmembrane helix</keyword>
<dbReference type="Proteomes" id="UP001464891">
    <property type="component" value="Unassembled WGS sequence"/>
</dbReference>
<accession>A0ABV0J9I9</accession>
<reference evidence="2 3" key="1">
    <citation type="submission" date="2022-04" db="EMBL/GenBank/DDBJ databases">
        <title>Positive selection, recombination, and allopatry shape intraspecific diversity of widespread and dominant cyanobacteria.</title>
        <authorList>
            <person name="Wei J."/>
            <person name="Shu W."/>
            <person name="Hu C."/>
        </authorList>
    </citation>
    <scope>NUCLEOTIDE SEQUENCE [LARGE SCALE GENOMIC DNA]</scope>
    <source>
        <strain evidence="2 3">GB2-A4</strain>
    </source>
</reference>
<name>A0ABV0J9I9_9CYAN</name>
<proteinExistence type="predicted"/>
<evidence type="ECO:0000256" key="1">
    <source>
        <dbReference type="SAM" id="Phobius"/>
    </source>
</evidence>
<protein>
    <submittedName>
        <fullName evidence="2">DUF6464 family protein</fullName>
    </submittedName>
</protein>
<dbReference type="RefSeq" id="WP_242016937.1">
    <property type="nucleotide sequence ID" value="NZ_JAMPKM010000009.1"/>
</dbReference>
<organism evidence="2 3">
    <name type="scientific">Trichocoleus desertorum GB2-A4</name>
    <dbReference type="NCBI Taxonomy" id="2933944"/>
    <lineage>
        <taxon>Bacteria</taxon>
        <taxon>Bacillati</taxon>
        <taxon>Cyanobacteriota</taxon>
        <taxon>Cyanophyceae</taxon>
        <taxon>Leptolyngbyales</taxon>
        <taxon>Trichocoleusaceae</taxon>
        <taxon>Trichocoleus</taxon>
    </lineage>
</organism>
<dbReference type="Pfam" id="PF20065">
    <property type="entry name" value="DUF6464"/>
    <property type="match status" value="1"/>
</dbReference>
<evidence type="ECO:0000313" key="3">
    <source>
        <dbReference type="Proteomes" id="UP001464891"/>
    </source>
</evidence>
<keyword evidence="1" id="KW-0812">Transmembrane</keyword>
<keyword evidence="3" id="KW-1185">Reference proteome</keyword>
<sequence length="122" mass="13881">MLAFRPKNVWRSHHVCSKGAAMIEIILVITLGLLPPLLSLWLLQRAEIRAQNRLRVAMAAVERRSLQNLRRASSDQRYVEGMGLLTGDITCRFNARSAHLRCAVNPLGPCQDCRYYESIEFS</sequence>